<dbReference type="GO" id="GO:0005829">
    <property type="term" value="C:cytosol"/>
    <property type="evidence" value="ECO:0007669"/>
    <property type="project" value="TreeGrafter"/>
</dbReference>
<dbReference type="NCBIfam" id="TIGR02944">
    <property type="entry name" value="suf_reg_Xantho"/>
    <property type="match status" value="1"/>
</dbReference>
<organism evidence="1 2">
    <name type="scientific">Pararhodospirillum oryzae</name>
    <dbReference type="NCBI Taxonomy" id="478448"/>
    <lineage>
        <taxon>Bacteria</taxon>
        <taxon>Pseudomonadati</taxon>
        <taxon>Pseudomonadota</taxon>
        <taxon>Alphaproteobacteria</taxon>
        <taxon>Rhodospirillales</taxon>
        <taxon>Rhodospirillaceae</taxon>
        <taxon>Pararhodospirillum</taxon>
    </lineage>
</organism>
<accession>A0A512H4X0</accession>
<dbReference type="Pfam" id="PF02082">
    <property type="entry name" value="Rrf2"/>
    <property type="match status" value="1"/>
</dbReference>
<reference evidence="1 2" key="1">
    <citation type="submission" date="2019-07" db="EMBL/GenBank/DDBJ databases">
        <title>Whole genome shotgun sequence of Rhodospirillum oryzae NBRC 107573.</title>
        <authorList>
            <person name="Hosoyama A."/>
            <person name="Uohara A."/>
            <person name="Ohji S."/>
            <person name="Ichikawa N."/>
        </authorList>
    </citation>
    <scope>NUCLEOTIDE SEQUENCE [LARGE SCALE GENOMIC DNA]</scope>
    <source>
        <strain evidence="1 2">NBRC 107573</strain>
    </source>
</reference>
<dbReference type="InterPro" id="IPR036390">
    <property type="entry name" value="WH_DNA-bd_sf"/>
</dbReference>
<dbReference type="NCBIfam" id="TIGR00738">
    <property type="entry name" value="rrf2_super"/>
    <property type="match status" value="1"/>
</dbReference>
<dbReference type="Proteomes" id="UP000321567">
    <property type="component" value="Unassembled WGS sequence"/>
</dbReference>
<name>A0A512H4X0_9PROT</name>
<dbReference type="SUPFAM" id="SSF46785">
    <property type="entry name" value="Winged helix' DNA-binding domain"/>
    <property type="match status" value="1"/>
</dbReference>
<dbReference type="RefSeq" id="WP_147162491.1">
    <property type="nucleotide sequence ID" value="NZ_BJZO01000009.1"/>
</dbReference>
<evidence type="ECO:0000313" key="2">
    <source>
        <dbReference type="Proteomes" id="UP000321567"/>
    </source>
</evidence>
<dbReference type="PROSITE" id="PS01332">
    <property type="entry name" value="HTH_RRF2_1"/>
    <property type="match status" value="1"/>
</dbReference>
<dbReference type="InterPro" id="IPR000944">
    <property type="entry name" value="Tscrpt_reg_Rrf2"/>
</dbReference>
<dbReference type="AlphaFoldDB" id="A0A512H4X0"/>
<dbReference type="PANTHER" id="PTHR33221">
    <property type="entry name" value="WINGED HELIX-TURN-HELIX TRANSCRIPTIONAL REGULATOR, RRF2 FAMILY"/>
    <property type="match status" value="1"/>
</dbReference>
<proteinExistence type="predicted"/>
<dbReference type="EMBL" id="BJZO01000009">
    <property type="protein sequence ID" value="GEO80430.1"/>
    <property type="molecule type" value="Genomic_DNA"/>
</dbReference>
<protein>
    <submittedName>
        <fullName evidence="1">SUF system Fe-S cluster assembly regulator</fullName>
    </submittedName>
</protein>
<dbReference type="PANTHER" id="PTHR33221:SF2">
    <property type="entry name" value="TRANSCRIPTIONAL REGULATOR"/>
    <property type="match status" value="1"/>
</dbReference>
<dbReference type="Gene3D" id="1.10.10.10">
    <property type="entry name" value="Winged helix-like DNA-binding domain superfamily/Winged helix DNA-binding domain"/>
    <property type="match status" value="1"/>
</dbReference>
<dbReference type="OrthoDB" id="9808360at2"/>
<dbReference type="GO" id="GO:0003700">
    <property type="term" value="F:DNA-binding transcription factor activity"/>
    <property type="evidence" value="ECO:0007669"/>
    <property type="project" value="TreeGrafter"/>
</dbReference>
<keyword evidence="2" id="KW-1185">Reference proteome</keyword>
<evidence type="ECO:0000313" key="1">
    <source>
        <dbReference type="EMBL" id="GEO80430.1"/>
    </source>
</evidence>
<dbReference type="PROSITE" id="PS51197">
    <property type="entry name" value="HTH_RRF2_2"/>
    <property type="match status" value="1"/>
</dbReference>
<gene>
    <name evidence="1" type="ORF">ROR02_05610</name>
</gene>
<sequence>MFRINKLTDYAVVLLVDMARSDKVRAAQQIALDTGVPLPTVAKVMKALLRSGLVVSHRGACGGYGLAHPPRSITVADMIQALEGPIALTACVDKAPHADGEEACGLGSLCPMNGQWDTVNRRVEAALRTVTLADMAAGPLPAFAPEFTRARAAVLAAEMGAERAGEMAS</sequence>
<comment type="caution">
    <text evidence="1">The sequence shown here is derived from an EMBL/GenBank/DDBJ whole genome shotgun (WGS) entry which is preliminary data.</text>
</comment>
<dbReference type="InterPro" id="IPR030489">
    <property type="entry name" value="TR_Rrf2-type_CS"/>
</dbReference>
<dbReference type="InterPro" id="IPR036388">
    <property type="entry name" value="WH-like_DNA-bd_sf"/>
</dbReference>
<dbReference type="InterPro" id="IPR014290">
    <property type="entry name" value="SUF_FeS_clus_asmbl_reg"/>
</dbReference>